<feature type="transmembrane region" description="Helical" evidence="8">
    <location>
        <begin position="54"/>
        <end position="72"/>
    </location>
</feature>
<evidence type="ECO:0000256" key="3">
    <source>
        <dbReference type="ARBA" id="ARBA00022448"/>
    </source>
</evidence>
<evidence type="ECO:0000256" key="2">
    <source>
        <dbReference type="ARBA" id="ARBA00009261"/>
    </source>
</evidence>
<comment type="caution">
    <text evidence="9">The sequence shown here is derived from an EMBL/GenBank/DDBJ whole genome shotgun (WGS) entry which is preliminary data.</text>
</comment>
<dbReference type="Gene3D" id="1.20.1740.10">
    <property type="entry name" value="Amino acid/polyamine transporter I"/>
    <property type="match status" value="1"/>
</dbReference>
<dbReference type="AlphaFoldDB" id="A0A506PNR0"/>
<dbReference type="NCBIfam" id="TIGR00835">
    <property type="entry name" value="agcS"/>
    <property type="match status" value="1"/>
</dbReference>
<feature type="transmembrane region" description="Helical" evidence="8">
    <location>
        <begin position="469"/>
        <end position="487"/>
    </location>
</feature>
<feature type="transmembrane region" description="Helical" evidence="8">
    <location>
        <begin position="371"/>
        <end position="394"/>
    </location>
</feature>
<evidence type="ECO:0000256" key="7">
    <source>
        <dbReference type="ARBA" id="ARBA00023136"/>
    </source>
</evidence>
<dbReference type="PANTHER" id="PTHR30330">
    <property type="entry name" value="AGSS FAMILY TRANSPORTER, SODIUM-ALANINE"/>
    <property type="match status" value="1"/>
</dbReference>
<evidence type="ECO:0000256" key="5">
    <source>
        <dbReference type="ARBA" id="ARBA00022692"/>
    </source>
</evidence>
<evidence type="ECO:0000313" key="10">
    <source>
        <dbReference type="Proteomes" id="UP000317332"/>
    </source>
</evidence>
<comment type="similarity">
    <text evidence="2 8">Belongs to the alanine or glycine:cation symporter (AGCS) (TC 2.A.25) family.</text>
</comment>
<keyword evidence="3 8" id="KW-0813">Transport</keyword>
<keyword evidence="10" id="KW-1185">Reference proteome</keyword>
<keyword evidence="6 8" id="KW-1133">Transmembrane helix</keyword>
<dbReference type="GO" id="GO:0005283">
    <property type="term" value="F:amino acid:sodium symporter activity"/>
    <property type="evidence" value="ECO:0007669"/>
    <property type="project" value="InterPro"/>
</dbReference>
<gene>
    <name evidence="9" type="ORF">FJ651_01015</name>
</gene>
<dbReference type="OrthoDB" id="9804874at2"/>
<evidence type="ECO:0000313" key="9">
    <source>
        <dbReference type="EMBL" id="TPV35523.1"/>
    </source>
</evidence>
<name>A0A506PNR0_9FLAO</name>
<feature type="transmembrane region" description="Helical" evidence="8">
    <location>
        <begin position="217"/>
        <end position="238"/>
    </location>
</feature>
<accession>A0A506PNR0</accession>
<feature type="transmembrane region" description="Helical" evidence="8">
    <location>
        <begin position="426"/>
        <end position="448"/>
    </location>
</feature>
<feature type="transmembrane region" description="Helical" evidence="8">
    <location>
        <begin position="314"/>
        <end position="337"/>
    </location>
</feature>
<proteinExistence type="inferred from homology"/>
<feature type="transmembrane region" description="Helical" evidence="8">
    <location>
        <begin position="258"/>
        <end position="276"/>
    </location>
</feature>
<dbReference type="RefSeq" id="WP_140988533.1">
    <property type="nucleotide sequence ID" value="NZ_VHIQ01000001.1"/>
</dbReference>
<dbReference type="Proteomes" id="UP000317332">
    <property type="component" value="Unassembled WGS sequence"/>
</dbReference>
<evidence type="ECO:0000256" key="1">
    <source>
        <dbReference type="ARBA" id="ARBA00004651"/>
    </source>
</evidence>
<dbReference type="InterPro" id="IPR001463">
    <property type="entry name" value="Na/Ala_symport"/>
</dbReference>
<dbReference type="PANTHER" id="PTHR30330:SF3">
    <property type="entry name" value="TRANSCRIPTIONAL REGULATOR, LRP FAMILY"/>
    <property type="match status" value="1"/>
</dbReference>
<dbReference type="Pfam" id="PF01235">
    <property type="entry name" value="Na_Ala_symp"/>
    <property type="match status" value="1"/>
</dbReference>
<keyword evidence="4 8" id="KW-1003">Cell membrane</keyword>
<dbReference type="PRINTS" id="PR00175">
    <property type="entry name" value="NAALASMPORT"/>
</dbReference>
<dbReference type="EMBL" id="VHIQ01000001">
    <property type="protein sequence ID" value="TPV35523.1"/>
    <property type="molecule type" value="Genomic_DNA"/>
</dbReference>
<feature type="transmembrane region" description="Helical" evidence="8">
    <location>
        <begin position="288"/>
        <end position="308"/>
    </location>
</feature>
<comment type="subcellular location">
    <subcellularLocation>
        <location evidence="1 8">Cell membrane</location>
        <topology evidence="1 8">Multi-pass membrane protein</topology>
    </subcellularLocation>
</comment>
<organism evidence="9 10">
    <name type="scientific">Paucihalobacter ruber</name>
    <dbReference type="NCBI Taxonomy" id="2567861"/>
    <lineage>
        <taxon>Bacteria</taxon>
        <taxon>Pseudomonadati</taxon>
        <taxon>Bacteroidota</taxon>
        <taxon>Flavobacteriia</taxon>
        <taxon>Flavobacteriales</taxon>
        <taxon>Flavobacteriaceae</taxon>
        <taxon>Paucihalobacter</taxon>
    </lineage>
</organism>
<keyword evidence="8" id="KW-0769">Symport</keyword>
<sequence>MKRFLLSAFALMLPILNFSQQTTSEKIDQIFKDYTGWFVEAIFYEIPFSEQYRIPWVLIVLIGGALFFTVYFKFINITGFKTALWVVKGKYEDIEKHGVDKLYGDDIHDEKADILQTLRDESADGEVSHFQALTAALSATVGLGNIAGVAVALSIGGPGATFWMIVAGILGMASKFAECTLGVKYRDVGEDGTVYGGPMYYLSKGLKEKKVAGLGKVLAVLFAIFVIGGSFGGGNMFQANQAAAQFIQLFDLQSVDNAGMYFGIVMAFLVAIVIIGGIKRIAKVTEKVVPFMAGIYVLAALIILAANYTKIGAAFSLIFEGAFSGLGIAGGLVGVMIQGIRRGAFSNEAGVGSAAIAHSAVRTKYPASEGIVALLEPFVDTVVICTMTALVIIITNFDGQFMEYGVEIKEGVELTATAFNEVIPNFSIILTIAVILFAFSTMISWSYYGMQGWKYLFGKGKTTDLVYKLLFLFFVVVGSSISLGAVIDFSDAMIFAMVVPNIIGVILLTPVVRKELKRYMSAINRKRDAIEDGAIDFKDEM</sequence>
<keyword evidence="5 8" id="KW-0812">Transmembrane</keyword>
<reference evidence="9 10" key="1">
    <citation type="submission" date="2019-06" db="EMBL/GenBank/DDBJ databases">
        <title>Flavobacteriaceae Paucihalobacterium erythroidium CWB-1, complete genome.</title>
        <authorList>
            <person name="Wu S."/>
        </authorList>
    </citation>
    <scope>NUCLEOTIDE SEQUENCE [LARGE SCALE GENOMIC DNA]</scope>
    <source>
        <strain evidence="9 10">CWB-1</strain>
    </source>
</reference>
<feature type="transmembrane region" description="Helical" evidence="8">
    <location>
        <begin position="493"/>
        <end position="512"/>
    </location>
</feature>
<evidence type="ECO:0000256" key="8">
    <source>
        <dbReference type="RuleBase" id="RU363064"/>
    </source>
</evidence>
<evidence type="ECO:0000256" key="4">
    <source>
        <dbReference type="ARBA" id="ARBA00022475"/>
    </source>
</evidence>
<protein>
    <submittedName>
        <fullName evidence="9">Alanine:cation symporter family protein</fullName>
    </submittedName>
</protein>
<dbReference type="GO" id="GO:0005886">
    <property type="term" value="C:plasma membrane"/>
    <property type="evidence" value="ECO:0007669"/>
    <property type="project" value="UniProtKB-SubCell"/>
</dbReference>
<evidence type="ECO:0000256" key="6">
    <source>
        <dbReference type="ARBA" id="ARBA00022989"/>
    </source>
</evidence>
<keyword evidence="7 8" id="KW-0472">Membrane</keyword>